<dbReference type="Pfam" id="PF17100">
    <property type="entry name" value="NACHT_N"/>
    <property type="match status" value="1"/>
</dbReference>
<dbReference type="RefSeq" id="XP_060280159.1">
    <property type="nucleotide sequence ID" value="XM_060426229.1"/>
</dbReference>
<feature type="region of interest" description="Disordered" evidence="3">
    <location>
        <begin position="1"/>
        <end position="78"/>
    </location>
</feature>
<sequence length="859" mass="95343">MRRFAKLGDRIKIVAHRHHADKTGASSSAPSQGEPDHGGAVEQGHASSGHAPTQANRPSETSTPESNTVEGIDGNEPTVEVATVTAEPRTTAPTTIPPISELWDEAYDELKCRNTELVEEYEALITGSTDASARDERHRKIWKFKFMDHQFMVKDFVAPVISIVAMAKDYVGEAVEPSPAASIAWTGVCLLLPPSVNYNEARKKTWQPDHRMAGRGEHRICRLEEQGQLSSVDSWQSSSVISHIQDACKDDPHKALAYFYFSFANEKKQTRGGMLRSLIRQLCGSRPDIPEQLRELRRLRDMNHEPDEGELEEALRATSQGFSEVFLVIDALDECPTTGDERRGLLKLLCRVHGWGLPSLHLFITCRFERNISQTLAPLFCQLSAVIIPLDQRPQEVNNDIKTVIEAELASSTFESWPQETKDKARATLVEKADGMSPFSSLFLSHFSVKEDLMSERLKNGPAAEFALGNMTVHRLVVESALAYMLCASTDIFRVKTDYGIDSWSILFPLWNLATSTGCQALKIALSEHGAQGLETLVKQVFAPGSRALVCLAEDRGWGAEVNTVFESYAGGTALNAACANGFTSMVKLLLESGADPYLVSIDIPCALIVATQFPNEDIFELLLQDPRAMEYCRANDLFPLNSLCREVHDTTIDHGTFLEGFRPVVKLLIEHGANINGRDKYGLTPLYWVARCLIYLDSRVSPGPRSLSLCGHLQFLIDQGAEVNAWCGEFGNALQCAAASGFGEGMKLLLLSGAEVDLPGEEWDAFLKDVYPTYIIYVGNYEPANAWPREEEGWIHRLWALQIVFGMESHKQSRDEGDDEVVRVTNGLEYWRALVNYVKTGDAELACRGKWLVGRCPT</sequence>
<evidence type="ECO:0000313" key="6">
    <source>
        <dbReference type="EMBL" id="KAK1763946.1"/>
    </source>
</evidence>
<dbReference type="PROSITE" id="PS50297">
    <property type="entry name" value="ANK_REP_REGION"/>
    <property type="match status" value="1"/>
</dbReference>
<accession>A0AAJ0FCU3</accession>
<feature type="domain" description="NWD NACHT-NTPase N-terminal" evidence="4">
    <location>
        <begin position="101"/>
        <end position="203"/>
    </location>
</feature>
<feature type="repeat" description="ANK" evidence="2">
    <location>
        <begin position="570"/>
        <end position="602"/>
    </location>
</feature>
<dbReference type="Pfam" id="PF24883">
    <property type="entry name" value="NPHP3_N"/>
    <property type="match status" value="1"/>
</dbReference>
<keyword evidence="1" id="KW-0677">Repeat</keyword>
<organism evidence="6 7">
    <name type="scientific">Phialemonium atrogriseum</name>
    <dbReference type="NCBI Taxonomy" id="1093897"/>
    <lineage>
        <taxon>Eukaryota</taxon>
        <taxon>Fungi</taxon>
        <taxon>Dikarya</taxon>
        <taxon>Ascomycota</taxon>
        <taxon>Pezizomycotina</taxon>
        <taxon>Sordariomycetes</taxon>
        <taxon>Sordariomycetidae</taxon>
        <taxon>Cephalothecales</taxon>
        <taxon>Cephalothecaceae</taxon>
        <taxon>Phialemonium</taxon>
    </lineage>
</organism>
<keyword evidence="2" id="KW-0040">ANK repeat</keyword>
<dbReference type="InterPro" id="IPR036770">
    <property type="entry name" value="Ankyrin_rpt-contain_sf"/>
</dbReference>
<comment type="caution">
    <text evidence="6">The sequence shown here is derived from an EMBL/GenBank/DDBJ whole genome shotgun (WGS) entry which is preliminary data.</text>
</comment>
<dbReference type="InterPro" id="IPR002110">
    <property type="entry name" value="Ankyrin_rpt"/>
</dbReference>
<dbReference type="PRINTS" id="PR01415">
    <property type="entry name" value="ANKYRIN"/>
</dbReference>
<dbReference type="PANTHER" id="PTHR10039">
    <property type="entry name" value="AMELOGENIN"/>
    <property type="match status" value="1"/>
</dbReference>
<dbReference type="GeneID" id="85309416"/>
<dbReference type="InterPro" id="IPR031359">
    <property type="entry name" value="NACHT_N"/>
</dbReference>
<evidence type="ECO:0000256" key="2">
    <source>
        <dbReference type="PROSITE-ProRule" id="PRU00023"/>
    </source>
</evidence>
<evidence type="ECO:0000259" key="4">
    <source>
        <dbReference type="Pfam" id="PF17100"/>
    </source>
</evidence>
<dbReference type="AlphaFoldDB" id="A0AAJ0FCU3"/>
<feature type="compositionally biased region" description="Basic and acidic residues" evidence="3">
    <location>
        <begin position="1"/>
        <end position="12"/>
    </location>
</feature>
<dbReference type="SMART" id="SM00248">
    <property type="entry name" value="ANK"/>
    <property type="match status" value="4"/>
</dbReference>
<feature type="repeat" description="ANK" evidence="2">
    <location>
        <begin position="649"/>
        <end position="681"/>
    </location>
</feature>
<dbReference type="InterPro" id="IPR056884">
    <property type="entry name" value="NPHP3-like_N"/>
</dbReference>
<feature type="compositionally biased region" description="Polar residues" evidence="3">
    <location>
        <begin position="50"/>
        <end position="69"/>
    </location>
</feature>
<dbReference type="Gene3D" id="1.25.40.20">
    <property type="entry name" value="Ankyrin repeat-containing domain"/>
    <property type="match status" value="1"/>
</dbReference>
<evidence type="ECO:0000256" key="1">
    <source>
        <dbReference type="ARBA" id="ARBA00022737"/>
    </source>
</evidence>
<reference evidence="6" key="1">
    <citation type="submission" date="2023-06" db="EMBL/GenBank/DDBJ databases">
        <title>Genome-scale phylogeny and comparative genomics of the fungal order Sordariales.</title>
        <authorList>
            <consortium name="Lawrence Berkeley National Laboratory"/>
            <person name="Hensen N."/>
            <person name="Bonometti L."/>
            <person name="Westerberg I."/>
            <person name="Brannstrom I.O."/>
            <person name="Guillou S."/>
            <person name="Cros-Aarteil S."/>
            <person name="Calhoun S."/>
            <person name="Haridas S."/>
            <person name="Kuo A."/>
            <person name="Mondo S."/>
            <person name="Pangilinan J."/>
            <person name="Riley R."/>
            <person name="Labutti K."/>
            <person name="Andreopoulos B."/>
            <person name="Lipzen A."/>
            <person name="Chen C."/>
            <person name="Yanf M."/>
            <person name="Daum C."/>
            <person name="Ng V."/>
            <person name="Clum A."/>
            <person name="Steindorff A."/>
            <person name="Ohm R."/>
            <person name="Martin F."/>
            <person name="Silar P."/>
            <person name="Natvig D."/>
            <person name="Lalanne C."/>
            <person name="Gautier V."/>
            <person name="Ament-Velasquez S.L."/>
            <person name="Kruys A."/>
            <person name="Hutchinson M.I."/>
            <person name="Powell A.J."/>
            <person name="Barry K."/>
            <person name="Miller A.N."/>
            <person name="Grigoriev I.V."/>
            <person name="Debuchy R."/>
            <person name="Gladieux P."/>
            <person name="Thoren M.H."/>
            <person name="Johannesson H."/>
        </authorList>
    </citation>
    <scope>NUCLEOTIDE SEQUENCE</scope>
    <source>
        <strain evidence="6">8032-3</strain>
    </source>
</reference>
<protein>
    <recommendedName>
        <fullName evidence="8">NWD NACHT-NTPase N-terminal domain-containing protein</fullName>
    </recommendedName>
</protein>
<gene>
    <name evidence="6" type="ORF">QBC33DRAFT_518125</name>
</gene>
<name>A0AAJ0FCU3_9PEZI</name>
<dbReference type="SUPFAM" id="SSF48403">
    <property type="entry name" value="Ankyrin repeat"/>
    <property type="match status" value="1"/>
</dbReference>
<dbReference type="PROSITE" id="PS50088">
    <property type="entry name" value="ANK_REPEAT"/>
    <property type="match status" value="2"/>
</dbReference>
<evidence type="ECO:0000256" key="3">
    <source>
        <dbReference type="SAM" id="MobiDB-lite"/>
    </source>
</evidence>
<dbReference type="PANTHER" id="PTHR10039:SF16">
    <property type="entry name" value="GPI INOSITOL-DEACYLASE"/>
    <property type="match status" value="1"/>
</dbReference>
<evidence type="ECO:0008006" key="8">
    <source>
        <dbReference type="Google" id="ProtNLM"/>
    </source>
</evidence>
<dbReference type="EMBL" id="MU839023">
    <property type="protein sequence ID" value="KAK1763946.1"/>
    <property type="molecule type" value="Genomic_DNA"/>
</dbReference>
<evidence type="ECO:0000313" key="7">
    <source>
        <dbReference type="Proteomes" id="UP001244011"/>
    </source>
</evidence>
<dbReference type="Pfam" id="PF00023">
    <property type="entry name" value="Ank"/>
    <property type="match status" value="1"/>
</dbReference>
<evidence type="ECO:0000259" key="5">
    <source>
        <dbReference type="Pfam" id="PF24883"/>
    </source>
</evidence>
<keyword evidence="7" id="KW-1185">Reference proteome</keyword>
<dbReference type="Proteomes" id="UP001244011">
    <property type="component" value="Unassembled WGS sequence"/>
</dbReference>
<proteinExistence type="predicted"/>
<feature type="domain" description="Nephrocystin 3-like N-terminal" evidence="5">
    <location>
        <begin position="237"/>
        <end position="367"/>
    </location>
</feature>